<dbReference type="HOGENOM" id="CLU_013985_40_0_11"/>
<reference evidence="5 6" key="1">
    <citation type="journal article" date="2009" name="Stand. Genomic Sci.">
        <title>Complete genome sequence of Kytococcus sedentarius type strain (541).</title>
        <authorList>
            <person name="Sims D."/>
            <person name="Brettin T."/>
            <person name="Detter J.C."/>
            <person name="Han C."/>
            <person name="Lapidus A."/>
            <person name="Copeland A."/>
            <person name="Glavina Del Rio T."/>
            <person name="Nolan M."/>
            <person name="Chen F."/>
            <person name="Lucas S."/>
            <person name="Tice H."/>
            <person name="Cheng J.F."/>
            <person name="Bruce D."/>
            <person name="Goodwin L."/>
            <person name="Pitluck S."/>
            <person name="Ovchinnikova G."/>
            <person name="Pati A."/>
            <person name="Ivanova N."/>
            <person name="Mavrommatis K."/>
            <person name="Chen A."/>
            <person name="Palaniappan K."/>
            <person name="D'haeseleer P."/>
            <person name="Chain P."/>
            <person name="Bristow J."/>
            <person name="Eisen J.A."/>
            <person name="Markowitz V."/>
            <person name="Hugenholtz P."/>
            <person name="Schneider S."/>
            <person name="Goker M."/>
            <person name="Pukall R."/>
            <person name="Kyrpides N.C."/>
            <person name="Klenk H.P."/>
        </authorList>
    </citation>
    <scope>NUCLEOTIDE SEQUENCE [LARGE SCALE GENOMIC DNA]</scope>
    <source>
        <strain evidence="6">ATCC 14392 / DSM 20547 / JCM 11482 / CCUG 33030 / NBRC 15357 / NCTC 11040 / CCM 314 / 541</strain>
    </source>
</reference>
<evidence type="ECO:0000256" key="1">
    <source>
        <dbReference type="ARBA" id="ARBA00022679"/>
    </source>
</evidence>
<dbReference type="InterPro" id="IPR000182">
    <property type="entry name" value="GNAT_dom"/>
</dbReference>
<dbReference type="KEGG" id="kse:Ksed_23870"/>
<dbReference type="Gene3D" id="3.40.630.30">
    <property type="match status" value="1"/>
</dbReference>
<dbReference type="RefSeq" id="WP_015780284.1">
    <property type="nucleotide sequence ID" value="NC_013169.1"/>
</dbReference>
<evidence type="ECO:0000259" key="4">
    <source>
        <dbReference type="PROSITE" id="PS51186"/>
    </source>
</evidence>
<dbReference type="PANTHER" id="PTHR43792:SF8">
    <property type="entry name" value="[RIBOSOMAL PROTEIN US5]-ALANINE N-ACETYLTRANSFERASE"/>
    <property type="match status" value="1"/>
</dbReference>
<protein>
    <submittedName>
        <fullName evidence="5">Acetyltransferase, ribosomal protein N-acetylase</fullName>
    </submittedName>
</protein>
<evidence type="ECO:0000256" key="3">
    <source>
        <dbReference type="ARBA" id="ARBA00038502"/>
    </source>
</evidence>
<keyword evidence="5" id="KW-0687">Ribonucleoprotein</keyword>
<dbReference type="eggNOG" id="COG1670">
    <property type="taxonomic scope" value="Bacteria"/>
</dbReference>
<dbReference type="SUPFAM" id="SSF55729">
    <property type="entry name" value="Acyl-CoA N-acyltransferases (Nat)"/>
    <property type="match status" value="1"/>
</dbReference>
<dbReference type="InterPro" id="IPR051531">
    <property type="entry name" value="N-acetyltransferase"/>
</dbReference>
<dbReference type="GO" id="GO:0005840">
    <property type="term" value="C:ribosome"/>
    <property type="evidence" value="ECO:0007669"/>
    <property type="project" value="UniProtKB-KW"/>
</dbReference>
<dbReference type="AlphaFoldDB" id="C7NFA2"/>
<dbReference type="CDD" id="cd04301">
    <property type="entry name" value="NAT_SF"/>
    <property type="match status" value="1"/>
</dbReference>
<accession>C7NFA2</accession>
<evidence type="ECO:0000313" key="5">
    <source>
        <dbReference type="EMBL" id="ACV07355.1"/>
    </source>
</evidence>
<dbReference type="InterPro" id="IPR016181">
    <property type="entry name" value="Acyl_CoA_acyltransferase"/>
</dbReference>
<evidence type="ECO:0000256" key="2">
    <source>
        <dbReference type="ARBA" id="ARBA00023315"/>
    </source>
</evidence>
<dbReference type="GO" id="GO:0008999">
    <property type="term" value="F:protein-N-terminal-alanine acetyltransferase activity"/>
    <property type="evidence" value="ECO:0007669"/>
    <property type="project" value="TreeGrafter"/>
</dbReference>
<sequence>MKPALEWPVTLEGLTAAGDPVRLRPLLRSDWRAYQQLRRDNLDHLREGTADDPDAPGMGAIPPVRTAYHRFVRSVPRQAAVGAAVHWGIEHRGRLAGEMALGDVRWGGQRTASAGYWVDRQVTGRGVGRTALALAIDHALAAGLHRVEVAVAVHNEASLAMVAALGLREEGVRVGATFIDGQWCDHRVFAVTAPEWDAARARLGHRY</sequence>
<keyword evidence="1" id="KW-0808">Transferase</keyword>
<keyword evidence="2" id="KW-0012">Acyltransferase</keyword>
<dbReference type="Proteomes" id="UP000006666">
    <property type="component" value="Chromosome"/>
</dbReference>
<feature type="domain" description="N-acetyltransferase" evidence="4">
    <location>
        <begin position="21"/>
        <end position="194"/>
    </location>
</feature>
<keyword evidence="5" id="KW-0689">Ribosomal protein</keyword>
<keyword evidence="6" id="KW-1185">Reference proteome</keyword>
<dbReference type="PROSITE" id="PS51186">
    <property type="entry name" value="GNAT"/>
    <property type="match status" value="1"/>
</dbReference>
<dbReference type="EMBL" id="CP001686">
    <property type="protein sequence ID" value="ACV07355.1"/>
    <property type="molecule type" value="Genomic_DNA"/>
</dbReference>
<evidence type="ECO:0000313" key="6">
    <source>
        <dbReference type="Proteomes" id="UP000006666"/>
    </source>
</evidence>
<dbReference type="GO" id="GO:0005737">
    <property type="term" value="C:cytoplasm"/>
    <property type="evidence" value="ECO:0007669"/>
    <property type="project" value="TreeGrafter"/>
</dbReference>
<organism evidence="5 6">
    <name type="scientific">Kytococcus sedentarius (strain ATCC 14392 / DSM 20547 / JCM 11482 / CCUG 33030 / NBRC 15357 / NCTC 11040 / CCM 314 / 541)</name>
    <name type="common">Micrococcus sedentarius</name>
    <dbReference type="NCBI Taxonomy" id="478801"/>
    <lineage>
        <taxon>Bacteria</taxon>
        <taxon>Bacillati</taxon>
        <taxon>Actinomycetota</taxon>
        <taxon>Actinomycetes</taxon>
        <taxon>Micrococcales</taxon>
        <taxon>Kytococcaceae</taxon>
        <taxon>Kytococcus</taxon>
    </lineage>
</organism>
<proteinExistence type="inferred from homology"/>
<name>C7NFA2_KYTSD</name>
<comment type="similarity">
    <text evidence="3">Belongs to the acetyltransferase family. RimJ subfamily.</text>
</comment>
<dbReference type="STRING" id="478801.Ksed_23870"/>
<dbReference type="Pfam" id="PF13302">
    <property type="entry name" value="Acetyltransf_3"/>
    <property type="match status" value="1"/>
</dbReference>
<gene>
    <name evidence="5" type="ordered locus">Ksed_23870</name>
</gene>
<dbReference type="PANTHER" id="PTHR43792">
    <property type="entry name" value="GNAT FAMILY, PUTATIVE (AFU_ORTHOLOGUE AFUA_3G00765)-RELATED-RELATED"/>
    <property type="match status" value="1"/>
</dbReference>